<proteinExistence type="predicted"/>
<keyword evidence="3" id="KW-1185">Reference proteome</keyword>
<comment type="caution">
    <text evidence="2">The sequence shown here is derived from an EMBL/GenBank/DDBJ whole genome shotgun (WGS) entry which is preliminary data.</text>
</comment>
<dbReference type="AlphaFoldDB" id="A0A9P7Z8C1"/>
<evidence type="ECO:0000313" key="2">
    <source>
        <dbReference type="EMBL" id="KAG9247463.1"/>
    </source>
</evidence>
<evidence type="ECO:0000256" key="1">
    <source>
        <dbReference type="SAM" id="MobiDB-lite"/>
    </source>
</evidence>
<reference evidence="2" key="1">
    <citation type="journal article" date="2021" name="IMA Fungus">
        <title>Genomic characterization of three marine fungi, including Emericellopsis atlantica sp. nov. with signatures of a generalist lifestyle and marine biomass degradation.</title>
        <authorList>
            <person name="Hagestad O.C."/>
            <person name="Hou L."/>
            <person name="Andersen J.H."/>
            <person name="Hansen E.H."/>
            <person name="Altermark B."/>
            <person name="Li C."/>
            <person name="Kuhnert E."/>
            <person name="Cox R.J."/>
            <person name="Crous P.W."/>
            <person name="Spatafora J.W."/>
            <person name="Lail K."/>
            <person name="Amirebrahimi M."/>
            <person name="Lipzen A."/>
            <person name="Pangilinan J."/>
            <person name="Andreopoulos W."/>
            <person name="Hayes R.D."/>
            <person name="Ng V."/>
            <person name="Grigoriev I.V."/>
            <person name="Jackson S.A."/>
            <person name="Sutton T.D.S."/>
            <person name="Dobson A.D.W."/>
            <person name="Rama T."/>
        </authorList>
    </citation>
    <scope>NUCLEOTIDE SEQUENCE</scope>
    <source>
        <strain evidence="2">TRa3180A</strain>
    </source>
</reference>
<organism evidence="2 3">
    <name type="scientific">Calycina marina</name>
    <dbReference type="NCBI Taxonomy" id="1763456"/>
    <lineage>
        <taxon>Eukaryota</taxon>
        <taxon>Fungi</taxon>
        <taxon>Dikarya</taxon>
        <taxon>Ascomycota</taxon>
        <taxon>Pezizomycotina</taxon>
        <taxon>Leotiomycetes</taxon>
        <taxon>Helotiales</taxon>
        <taxon>Pezizellaceae</taxon>
        <taxon>Calycina</taxon>
    </lineage>
</organism>
<evidence type="ECO:0000313" key="3">
    <source>
        <dbReference type="Proteomes" id="UP000887226"/>
    </source>
</evidence>
<dbReference type="EMBL" id="MU253771">
    <property type="protein sequence ID" value="KAG9247463.1"/>
    <property type="molecule type" value="Genomic_DNA"/>
</dbReference>
<sequence length="144" mass="15221">MRNKSLTIPSWILSKYKVSGENSALRVENSVKYPTESTGIIICTSDGKYQITGNSKLRGTIAQGASGPTISLSESWACKDSGDTESLFASGSLNLTECAGTDFSSPIPCLIYGTLTQQFLLTPAQPSPPTVNLAPTCPDIGNNQ</sequence>
<feature type="region of interest" description="Disordered" evidence="1">
    <location>
        <begin position="124"/>
        <end position="144"/>
    </location>
</feature>
<accession>A0A9P7Z8C1</accession>
<gene>
    <name evidence="2" type="ORF">BJ878DRAFT_539248</name>
</gene>
<dbReference type="Proteomes" id="UP000887226">
    <property type="component" value="Unassembled WGS sequence"/>
</dbReference>
<name>A0A9P7Z8C1_9HELO</name>
<dbReference type="OrthoDB" id="3727384at2759"/>
<protein>
    <submittedName>
        <fullName evidence="2">Uncharacterized protein</fullName>
    </submittedName>
</protein>